<reference evidence="2" key="3">
    <citation type="submission" date="2023-05" db="EMBL/GenBank/DDBJ databases">
        <authorList>
            <person name="Smith C.H."/>
        </authorList>
    </citation>
    <scope>NUCLEOTIDE SEQUENCE</scope>
    <source>
        <strain evidence="2">CHS0354</strain>
        <tissue evidence="2">Mantle</tissue>
    </source>
</reference>
<sequence>MNIIKVNKVILRSIGFLTVCMVVTQGAPSFTNHAVAPLVCGHSNYTKWISPCGAICTPEKDSGTQMARISETLGTIRMHMEEAHDMTEHLKEKYKRYRICNTDMVTQIEREQNHVFMYGNIDFIDEVKKVKSSNVTEIITVNYDSMVAANMFVEQIRFNEDSSQVYRDMSEELKGLSDKLATILCAFERIECISGNMPSTKLTCQSTVSKMIEFWKTEEYRMQAEYWILRDIQNYLAALISKYQLI</sequence>
<dbReference type="EMBL" id="JAEAOA010002345">
    <property type="protein sequence ID" value="KAK3590093.1"/>
    <property type="molecule type" value="Genomic_DNA"/>
</dbReference>
<protein>
    <submittedName>
        <fullName evidence="2">Uncharacterized protein</fullName>
    </submittedName>
</protein>
<evidence type="ECO:0000313" key="3">
    <source>
        <dbReference type="Proteomes" id="UP001195483"/>
    </source>
</evidence>
<gene>
    <name evidence="2" type="ORF">CHS0354_041138</name>
</gene>
<evidence type="ECO:0000256" key="1">
    <source>
        <dbReference type="SAM" id="SignalP"/>
    </source>
</evidence>
<comment type="caution">
    <text evidence="2">The sequence shown here is derived from an EMBL/GenBank/DDBJ whole genome shotgun (WGS) entry which is preliminary data.</text>
</comment>
<dbReference type="AlphaFoldDB" id="A0AAE0SEQ2"/>
<dbReference type="Proteomes" id="UP001195483">
    <property type="component" value="Unassembled WGS sequence"/>
</dbReference>
<name>A0AAE0SEQ2_9BIVA</name>
<keyword evidence="3" id="KW-1185">Reference proteome</keyword>
<organism evidence="2 3">
    <name type="scientific">Potamilus streckersoni</name>
    <dbReference type="NCBI Taxonomy" id="2493646"/>
    <lineage>
        <taxon>Eukaryota</taxon>
        <taxon>Metazoa</taxon>
        <taxon>Spiralia</taxon>
        <taxon>Lophotrochozoa</taxon>
        <taxon>Mollusca</taxon>
        <taxon>Bivalvia</taxon>
        <taxon>Autobranchia</taxon>
        <taxon>Heteroconchia</taxon>
        <taxon>Palaeoheterodonta</taxon>
        <taxon>Unionida</taxon>
        <taxon>Unionoidea</taxon>
        <taxon>Unionidae</taxon>
        <taxon>Ambleminae</taxon>
        <taxon>Lampsilini</taxon>
        <taxon>Potamilus</taxon>
    </lineage>
</organism>
<reference evidence="2" key="2">
    <citation type="journal article" date="2021" name="Genome Biol. Evol.">
        <title>Developing a high-quality reference genome for a parasitic bivalve with doubly uniparental inheritance (Bivalvia: Unionida).</title>
        <authorList>
            <person name="Smith C.H."/>
        </authorList>
    </citation>
    <scope>NUCLEOTIDE SEQUENCE</scope>
    <source>
        <strain evidence="2">CHS0354</strain>
        <tissue evidence="2">Mantle</tissue>
    </source>
</reference>
<reference evidence="2" key="1">
    <citation type="journal article" date="2021" name="Genome Biol. Evol.">
        <title>A High-Quality Reference Genome for a Parasitic Bivalve with Doubly Uniparental Inheritance (Bivalvia: Unionida).</title>
        <authorList>
            <person name="Smith C.H."/>
        </authorList>
    </citation>
    <scope>NUCLEOTIDE SEQUENCE</scope>
    <source>
        <strain evidence="2">CHS0354</strain>
    </source>
</reference>
<keyword evidence="1" id="KW-0732">Signal</keyword>
<feature type="chain" id="PRO_5042135936" evidence="1">
    <location>
        <begin position="27"/>
        <end position="246"/>
    </location>
</feature>
<evidence type="ECO:0000313" key="2">
    <source>
        <dbReference type="EMBL" id="KAK3590093.1"/>
    </source>
</evidence>
<accession>A0AAE0SEQ2</accession>
<proteinExistence type="predicted"/>
<feature type="signal peptide" evidence="1">
    <location>
        <begin position="1"/>
        <end position="26"/>
    </location>
</feature>